<proteinExistence type="predicted"/>
<dbReference type="OrthoDB" id="5238236at2759"/>
<dbReference type="InterPro" id="IPR046539">
    <property type="entry name" value="DUF6604"/>
</dbReference>
<accession>A0A9W8UCC3</accession>
<sequence>MLPPTLVSVYREYKKDTNSIASWLTSTAKEGGYPAHLLPSTPVSVTKEQTVIKDFVPLAESISNYNKPALSIPQAFFSTLNRVISVRNGFSEQLFRHNEKPDVKSDARHSYFVGILEKVREILKPFSDSATATSTDTVDQLANQFDALKVYEPSEDFINAPDIQRPETTENEQVIFEVDPSESFDEALIAFCMMCEDLAVVRKYISNLCLELINPDNGGPKRDPGVLAVVTNTAVEFGRNIAEDAMPAF</sequence>
<evidence type="ECO:0000313" key="2">
    <source>
        <dbReference type="EMBL" id="KAJ4017750.1"/>
    </source>
</evidence>
<comment type="caution">
    <text evidence="2">The sequence shown here is derived from an EMBL/GenBank/DDBJ whole genome shotgun (WGS) entry which is preliminary data.</text>
</comment>
<dbReference type="Proteomes" id="UP001152130">
    <property type="component" value="Unassembled WGS sequence"/>
</dbReference>
<dbReference type="EMBL" id="JAPDHF010000005">
    <property type="protein sequence ID" value="KAJ4017750.1"/>
    <property type="molecule type" value="Genomic_DNA"/>
</dbReference>
<dbReference type="PANTHER" id="PTHR38795">
    <property type="entry name" value="DUF6604 DOMAIN-CONTAINING PROTEIN"/>
    <property type="match status" value="1"/>
</dbReference>
<evidence type="ECO:0000259" key="1">
    <source>
        <dbReference type="Pfam" id="PF20253"/>
    </source>
</evidence>
<dbReference type="PANTHER" id="PTHR38795:SF1">
    <property type="entry name" value="DUF6604 DOMAIN-CONTAINING PROTEIN"/>
    <property type="match status" value="1"/>
</dbReference>
<reference evidence="2" key="1">
    <citation type="submission" date="2022-10" db="EMBL/GenBank/DDBJ databases">
        <title>Fusarium specimens isolated from Avocado Roots.</title>
        <authorList>
            <person name="Stajich J."/>
            <person name="Roper C."/>
            <person name="Heimlech-Rivalta G."/>
        </authorList>
    </citation>
    <scope>NUCLEOTIDE SEQUENCE</scope>
    <source>
        <strain evidence="2">CF00143</strain>
    </source>
</reference>
<keyword evidence="3" id="KW-1185">Reference proteome</keyword>
<organism evidence="2 3">
    <name type="scientific">Fusarium irregulare</name>
    <dbReference type="NCBI Taxonomy" id="2494466"/>
    <lineage>
        <taxon>Eukaryota</taxon>
        <taxon>Fungi</taxon>
        <taxon>Dikarya</taxon>
        <taxon>Ascomycota</taxon>
        <taxon>Pezizomycotina</taxon>
        <taxon>Sordariomycetes</taxon>
        <taxon>Hypocreomycetidae</taxon>
        <taxon>Hypocreales</taxon>
        <taxon>Nectriaceae</taxon>
        <taxon>Fusarium</taxon>
        <taxon>Fusarium incarnatum-equiseti species complex</taxon>
    </lineage>
</organism>
<protein>
    <recommendedName>
        <fullName evidence="1">DUF6604 domain-containing protein</fullName>
    </recommendedName>
</protein>
<name>A0A9W8UCC3_9HYPO</name>
<dbReference type="AlphaFoldDB" id="A0A9W8UCC3"/>
<feature type="domain" description="DUF6604" evidence="1">
    <location>
        <begin position="11"/>
        <end position="246"/>
    </location>
</feature>
<dbReference type="Pfam" id="PF20253">
    <property type="entry name" value="DUF6604"/>
    <property type="match status" value="1"/>
</dbReference>
<gene>
    <name evidence="2" type="ORF">NW766_003819</name>
</gene>
<evidence type="ECO:0000313" key="3">
    <source>
        <dbReference type="Proteomes" id="UP001152130"/>
    </source>
</evidence>